<sequence>KRMYRYLVLASMTYLLISCVSGRPSEVAEMPRKSPLDIVVEAKEGFGFNFVQRGLIKGLNPKPIVDTITEQEKYGNTGENPLGMKVVKGVEGFSNLVNSAFRLPEQALNQGSRKLTEILDNIGGRIVGLQK</sequence>
<evidence type="ECO:0000313" key="2">
    <source>
        <dbReference type="EMBL" id="JAS49784.1"/>
    </source>
</evidence>
<keyword evidence="1" id="KW-0732">Signal</keyword>
<accession>A0A1B6FI14</accession>
<gene>
    <name evidence="2" type="ORF">g.49316</name>
</gene>
<protein>
    <submittedName>
        <fullName evidence="2">Uncharacterized protein</fullName>
    </submittedName>
</protein>
<reference evidence="2" key="1">
    <citation type="submission" date="2015-11" db="EMBL/GenBank/DDBJ databases">
        <title>De novo transcriptome assembly of four potential Pierce s Disease insect vectors from Arizona vineyards.</title>
        <authorList>
            <person name="Tassone E.E."/>
        </authorList>
    </citation>
    <scope>NUCLEOTIDE SEQUENCE</scope>
</reference>
<dbReference type="EMBL" id="GECZ01019985">
    <property type="protein sequence ID" value="JAS49784.1"/>
    <property type="molecule type" value="Transcribed_RNA"/>
</dbReference>
<dbReference type="AlphaFoldDB" id="A0A1B6FI14"/>
<proteinExistence type="predicted"/>
<feature type="chain" id="PRO_5008582853" evidence="1">
    <location>
        <begin position="23"/>
        <end position="131"/>
    </location>
</feature>
<feature type="non-terminal residue" evidence="2">
    <location>
        <position position="1"/>
    </location>
</feature>
<name>A0A1B6FI14_9HEMI</name>
<feature type="signal peptide" evidence="1">
    <location>
        <begin position="1"/>
        <end position="22"/>
    </location>
</feature>
<organism evidence="2">
    <name type="scientific">Cuerna arida</name>
    <dbReference type="NCBI Taxonomy" id="1464854"/>
    <lineage>
        <taxon>Eukaryota</taxon>
        <taxon>Metazoa</taxon>
        <taxon>Ecdysozoa</taxon>
        <taxon>Arthropoda</taxon>
        <taxon>Hexapoda</taxon>
        <taxon>Insecta</taxon>
        <taxon>Pterygota</taxon>
        <taxon>Neoptera</taxon>
        <taxon>Paraneoptera</taxon>
        <taxon>Hemiptera</taxon>
        <taxon>Auchenorrhyncha</taxon>
        <taxon>Membracoidea</taxon>
        <taxon>Cicadellidae</taxon>
        <taxon>Cicadellinae</taxon>
        <taxon>Proconiini</taxon>
        <taxon>Cuerna</taxon>
    </lineage>
</organism>
<evidence type="ECO:0000256" key="1">
    <source>
        <dbReference type="SAM" id="SignalP"/>
    </source>
</evidence>